<feature type="compositionally biased region" description="Basic and acidic residues" evidence="1">
    <location>
        <begin position="47"/>
        <end position="64"/>
    </location>
</feature>
<sequence length="75" mass="8572">MVRWTTREDETTFVRDEKLIHKLIPTRENNASGAARASALMMTLDRDGDARSRARVDARVETARARSRTVNSRAR</sequence>
<name>A0A1Y5HX33_OSTTA</name>
<dbReference type="Proteomes" id="UP000195557">
    <property type="component" value="Unassembled WGS sequence"/>
</dbReference>
<accession>A0A1Y5HX33</accession>
<feature type="region of interest" description="Disordered" evidence="1">
    <location>
        <begin position="47"/>
        <end position="75"/>
    </location>
</feature>
<reference evidence="2" key="1">
    <citation type="submission" date="2017-04" db="EMBL/GenBank/DDBJ databases">
        <title>Population genomics of picophytoplankton unveils novel chromosome hypervariability.</title>
        <authorList>
            <consortium name="DOE Joint Genome Institute"/>
            <person name="Blanc-Mathieu R."/>
            <person name="Krasovec M."/>
            <person name="Hebrard M."/>
            <person name="Yau S."/>
            <person name="Desgranges E."/>
            <person name="Martin J."/>
            <person name="Schackwitz W."/>
            <person name="Kuo A."/>
            <person name="Salin G."/>
            <person name="Donnadieu C."/>
            <person name="Desdevises Y."/>
            <person name="Sanchez-Ferandin S."/>
            <person name="Moreau H."/>
            <person name="Rivals E."/>
            <person name="Grigoriev I.V."/>
            <person name="Grimsley N."/>
            <person name="Eyre-Walker A."/>
            <person name="Piganeau G."/>
        </authorList>
    </citation>
    <scope>NUCLEOTIDE SEQUENCE [LARGE SCALE GENOMIC DNA]</scope>
    <source>
        <strain evidence="2">RCC 1115</strain>
    </source>
</reference>
<organism evidence="2">
    <name type="scientific">Ostreococcus tauri</name>
    <name type="common">Marine green alga</name>
    <dbReference type="NCBI Taxonomy" id="70448"/>
    <lineage>
        <taxon>Eukaryota</taxon>
        <taxon>Viridiplantae</taxon>
        <taxon>Chlorophyta</taxon>
        <taxon>Mamiellophyceae</taxon>
        <taxon>Mamiellales</taxon>
        <taxon>Bathycoccaceae</taxon>
        <taxon>Ostreococcus</taxon>
    </lineage>
</organism>
<dbReference type="EMBL" id="KZ155840">
    <property type="protein sequence ID" value="OUS41690.1"/>
    <property type="molecule type" value="Genomic_DNA"/>
</dbReference>
<dbReference type="AlphaFoldDB" id="A0A1Y5HX33"/>
<proteinExistence type="predicted"/>
<evidence type="ECO:0000256" key="1">
    <source>
        <dbReference type="SAM" id="MobiDB-lite"/>
    </source>
</evidence>
<protein>
    <submittedName>
        <fullName evidence="2">Uncharacterized protein</fullName>
    </submittedName>
</protein>
<evidence type="ECO:0000313" key="2">
    <source>
        <dbReference type="EMBL" id="OUS41690.1"/>
    </source>
</evidence>
<gene>
    <name evidence="2" type="ORF">BE221DRAFT_105380</name>
</gene>